<dbReference type="GO" id="GO:0039617">
    <property type="term" value="C:T=3 icosahedral viral capsid"/>
    <property type="evidence" value="ECO:0007669"/>
    <property type="project" value="UniProtKB-KW"/>
</dbReference>
<feature type="region of interest" description="Disordered" evidence="7">
    <location>
        <begin position="35"/>
        <end position="58"/>
    </location>
</feature>
<comment type="similarity">
    <text evidence="2">Belongs to the icosahedral plant coat protein family.</text>
</comment>
<evidence type="ECO:0000256" key="7">
    <source>
        <dbReference type="SAM" id="MobiDB-lite"/>
    </source>
</evidence>
<gene>
    <name evidence="9" type="primary">CP</name>
</gene>
<organism evidence="9 10">
    <name type="scientific">Mimosa mosaic virus</name>
    <dbReference type="NCBI Taxonomy" id="3018030"/>
    <lineage>
        <taxon>Viruses</taxon>
        <taxon>Riboviria</taxon>
        <taxon>Orthornavirae</taxon>
        <taxon>Pisuviricota</taxon>
        <taxon>Pisoniviricetes</taxon>
        <taxon>Sobelivirales</taxon>
        <taxon>Solemoviridae</taxon>
        <taxon>Sobemovirus</taxon>
        <taxon>Sobemovirus MIMMV</taxon>
    </lineage>
</organism>
<evidence type="ECO:0000256" key="3">
    <source>
        <dbReference type="ARBA" id="ARBA00018091"/>
    </source>
</evidence>
<comment type="subcellular location">
    <subcellularLocation>
        <location evidence="1">Virion</location>
    </subcellularLocation>
</comment>
<proteinExistence type="inferred from homology"/>
<name>A0AA95ECX7_9VIRU</name>
<evidence type="ECO:0000259" key="8">
    <source>
        <dbReference type="Pfam" id="PF00729"/>
    </source>
</evidence>
<evidence type="ECO:0000256" key="1">
    <source>
        <dbReference type="ARBA" id="ARBA00004328"/>
    </source>
</evidence>
<protein>
    <recommendedName>
        <fullName evidence="3">Capsid protein</fullName>
    </recommendedName>
</protein>
<keyword evidence="10" id="KW-1185">Reference proteome</keyword>
<dbReference type="PROSITE" id="PS00555">
    <property type="entry name" value="ICOSAH_VIR_COAT_S"/>
    <property type="match status" value="1"/>
</dbReference>
<accession>A0AA95ECX7</accession>
<feature type="compositionally biased region" description="Basic residues" evidence="7">
    <location>
        <begin position="35"/>
        <end position="47"/>
    </location>
</feature>
<evidence type="ECO:0000313" key="9">
    <source>
        <dbReference type="EMBL" id="WBG54470.1"/>
    </source>
</evidence>
<evidence type="ECO:0000256" key="4">
    <source>
        <dbReference type="ARBA" id="ARBA00022561"/>
    </source>
</evidence>
<keyword evidence="4" id="KW-0167">Capsid protein</keyword>
<evidence type="ECO:0000313" key="10">
    <source>
        <dbReference type="Proteomes" id="UP001182667"/>
    </source>
</evidence>
<sequence>MAARMTKAQLQAALAATRRKETPLPRVEVVPTMPRARRTRPRRRNQRKNPGSATVTRVAPSAVSAMSVQSIPRITGGRGSLTLTMSERVSTISVSDTGSTKLHNVIASYPPWLQGMAALFSKYKWLSLTARYVPTCPTTTEGAIHMCYKYDVSDTTPTTAAQMSVMQGYRSGAVWTSLSSPMEVGRLATTWYRYRVASSISSDSDVASTLVPAILVVMVGSGSSSSAVETGYIEWVYSISMCEPIPAALNA</sequence>
<dbReference type="Gene3D" id="2.60.120.20">
    <property type="match status" value="1"/>
</dbReference>
<keyword evidence="6" id="KW-1142">T=3 icosahedral capsid protein</keyword>
<evidence type="ECO:0000256" key="5">
    <source>
        <dbReference type="ARBA" id="ARBA00022844"/>
    </source>
</evidence>
<evidence type="ECO:0000256" key="2">
    <source>
        <dbReference type="ARBA" id="ARBA00007446"/>
    </source>
</evidence>
<evidence type="ECO:0000256" key="6">
    <source>
        <dbReference type="ARBA" id="ARBA00023060"/>
    </source>
</evidence>
<dbReference type="SUPFAM" id="SSF88633">
    <property type="entry name" value="Positive stranded ssRNA viruses"/>
    <property type="match status" value="1"/>
</dbReference>
<keyword evidence="5" id="KW-0946">Virion</keyword>
<dbReference type="InterPro" id="IPR000937">
    <property type="entry name" value="Capsid_prot_S-dom_vir"/>
</dbReference>
<dbReference type="GO" id="GO:0005198">
    <property type="term" value="F:structural molecule activity"/>
    <property type="evidence" value="ECO:0007669"/>
    <property type="project" value="InterPro"/>
</dbReference>
<dbReference type="Proteomes" id="UP001182667">
    <property type="component" value="Segment"/>
</dbReference>
<dbReference type="InterPro" id="IPR029053">
    <property type="entry name" value="Viral_coat"/>
</dbReference>
<feature type="domain" description="Icosahedral viral capsid protein S" evidence="8">
    <location>
        <begin position="55"/>
        <end position="246"/>
    </location>
</feature>
<dbReference type="PRINTS" id="PR00233">
    <property type="entry name" value="ICOSAHEDRAL"/>
</dbReference>
<reference evidence="9" key="1">
    <citation type="journal article" date="2022" name="Res Sq">
        <title>Complete genome sequence of mimosa mosaic virus, a new sobemovirus infecting Mimosa sensitiva L.</title>
        <authorList>
            <person name="Kauffmann C.M."/>
            <person name="Boari Ad.J."/>
            <person name="Silva J.M.F."/>
            <person name="Blawid R."/>
            <person name="Nagata T."/>
        </authorList>
    </citation>
    <scope>NUCLEOTIDE SEQUENCE</scope>
    <source>
        <strain evidence="9">BRPA</strain>
    </source>
</reference>
<dbReference type="Pfam" id="PF00729">
    <property type="entry name" value="Viral_coat"/>
    <property type="match status" value="1"/>
</dbReference>
<dbReference type="EMBL" id="OP456085">
    <property type="protein sequence ID" value="WBG54470.1"/>
    <property type="molecule type" value="Genomic_RNA"/>
</dbReference>